<keyword evidence="9" id="KW-0676">Redox-active center</keyword>
<dbReference type="CDD" id="cd10546">
    <property type="entry name" value="VKOR"/>
    <property type="match status" value="1"/>
</dbReference>
<evidence type="ECO:0000256" key="3">
    <source>
        <dbReference type="ARBA" id="ARBA00022692"/>
    </source>
</evidence>
<dbReference type="SUPFAM" id="SSF158442">
    <property type="entry name" value="DsbB-like"/>
    <property type="match status" value="1"/>
</dbReference>
<evidence type="ECO:0000256" key="10">
    <source>
        <dbReference type="SAM" id="Phobius"/>
    </source>
</evidence>
<protein>
    <recommendedName>
        <fullName evidence="11">Vitamin K epoxide reductase domain-containing protein</fullName>
    </recommendedName>
</protein>
<comment type="caution">
    <text evidence="12">The sequence shown here is derived from an EMBL/GenBank/DDBJ whole genome shotgun (WGS) entry which is preliminary data.</text>
</comment>
<keyword evidence="6" id="KW-0560">Oxidoreductase</keyword>
<comment type="similarity">
    <text evidence="2">Belongs to the VKOR family.</text>
</comment>
<sequence>MSQRKIFFYIKILAIIGILLAVYLLWQQFFHPLFKPCNINSFINCDAVVSGSVAKTFGVSTPLYGLIGYIIILIAAIWRKTKLMLGMAAFGLVFCLWIAYQELFILRVICPVCIACQVVMLSIFILAIKADKIPTDHRL</sequence>
<dbReference type="EMBL" id="MGAG01000030">
    <property type="protein sequence ID" value="OGK40048.1"/>
    <property type="molecule type" value="Genomic_DNA"/>
</dbReference>
<evidence type="ECO:0000256" key="7">
    <source>
        <dbReference type="ARBA" id="ARBA00023136"/>
    </source>
</evidence>
<keyword evidence="3 10" id="KW-0812">Transmembrane</keyword>
<dbReference type="AlphaFoldDB" id="A0A1F7I9K7"/>
<feature type="transmembrane region" description="Helical" evidence="10">
    <location>
        <begin position="61"/>
        <end position="78"/>
    </location>
</feature>
<dbReference type="Proteomes" id="UP000177698">
    <property type="component" value="Unassembled WGS sequence"/>
</dbReference>
<evidence type="ECO:0000256" key="5">
    <source>
        <dbReference type="ARBA" id="ARBA00022989"/>
    </source>
</evidence>
<dbReference type="InterPro" id="IPR012932">
    <property type="entry name" value="VKOR"/>
</dbReference>
<proteinExistence type="inferred from homology"/>
<keyword evidence="5 10" id="KW-1133">Transmembrane helix</keyword>
<name>A0A1F7I9K7_9BACT</name>
<feature type="transmembrane region" description="Helical" evidence="10">
    <location>
        <begin position="83"/>
        <end position="100"/>
    </location>
</feature>
<evidence type="ECO:0000256" key="9">
    <source>
        <dbReference type="ARBA" id="ARBA00023284"/>
    </source>
</evidence>
<dbReference type="SMART" id="SM00756">
    <property type="entry name" value="VKc"/>
    <property type="match status" value="1"/>
</dbReference>
<evidence type="ECO:0000313" key="13">
    <source>
        <dbReference type="Proteomes" id="UP000177698"/>
    </source>
</evidence>
<dbReference type="STRING" id="1802056.A2954_01915"/>
<evidence type="ECO:0000256" key="6">
    <source>
        <dbReference type="ARBA" id="ARBA00023002"/>
    </source>
</evidence>
<feature type="domain" description="Vitamin K epoxide reductase" evidence="11">
    <location>
        <begin position="3"/>
        <end position="131"/>
    </location>
</feature>
<keyword evidence="7 10" id="KW-0472">Membrane</keyword>
<evidence type="ECO:0000256" key="1">
    <source>
        <dbReference type="ARBA" id="ARBA00004141"/>
    </source>
</evidence>
<evidence type="ECO:0000256" key="4">
    <source>
        <dbReference type="ARBA" id="ARBA00022719"/>
    </source>
</evidence>
<keyword evidence="8" id="KW-1015">Disulfide bond</keyword>
<evidence type="ECO:0000256" key="8">
    <source>
        <dbReference type="ARBA" id="ARBA00023157"/>
    </source>
</evidence>
<dbReference type="InterPro" id="IPR023380">
    <property type="entry name" value="DsbB-like_sf"/>
</dbReference>
<feature type="transmembrane region" description="Helical" evidence="10">
    <location>
        <begin position="7"/>
        <end position="26"/>
    </location>
</feature>
<feature type="transmembrane region" description="Helical" evidence="10">
    <location>
        <begin position="106"/>
        <end position="128"/>
    </location>
</feature>
<accession>A0A1F7I9K7</accession>
<keyword evidence="4" id="KW-0874">Quinone</keyword>
<dbReference type="Gene3D" id="1.20.1440.130">
    <property type="entry name" value="VKOR domain"/>
    <property type="match status" value="1"/>
</dbReference>
<comment type="subcellular location">
    <subcellularLocation>
        <location evidence="1">Membrane</location>
        <topology evidence="1">Multi-pass membrane protein</topology>
    </subcellularLocation>
</comment>
<organism evidence="12 13">
    <name type="scientific">Candidatus Roizmanbacteria bacterium RIFCSPLOWO2_01_FULL_37_12</name>
    <dbReference type="NCBI Taxonomy" id="1802056"/>
    <lineage>
        <taxon>Bacteria</taxon>
        <taxon>Candidatus Roizmaniibacteriota</taxon>
    </lineage>
</organism>
<dbReference type="Pfam" id="PF07884">
    <property type="entry name" value="VKOR"/>
    <property type="match status" value="1"/>
</dbReference>
<dbReference type="InterPro" id="IPR038354">
    <property type="entry name" value="VKOR_sf"/>
</dbReference>
<evidence type="ECO:0000259" key="11">
    <source>
        <dbReference type="SMART" id="SM00756"/>
    </source>
</evidence>
<gene>
    <name evidence="12" type="ORF">A2954_01915</name>
</gene>
<evidence type="ECO:0000256" key="2">
    <source>
        <dbReference type="ARBA" id="ARBA00006214"/>
    </source>
</evidence>
<dbReference type="GO" id="GO:0016020">
    <property type="term" value="C:membrane"/>
    <property type="evidence" value="ECO:0007669"/>
    <property type="project" value="UniProtKB-SubCell"/>
</dbReference>
<reference evidence="12 13" key="1">
    <citation type="journal article" date="2016" name="Nat. Commun.">
        <title>Thousands of microbial genomes shed light on interconnected biogeochemical processes in an aquifer system.</title>
        <authorList>
            <person name="Anantharaman K."/>
            <person name="Brown C.T."/>
            <person name="Hug L.A."/>
            <person name="Sharon I."/>
            <person name="Castelle C.J."/>
            <person name="Probst A.J."/>
            <person name="Thomas B.C."/>
            <person name="Singh A."/>
            <person name="Wilkins M.J."/>
            <person name="Karaoz U."/>
            <person name="Brodie E.L."/>
            <person name="Williams K.H."/>
            <person name="Hubbard S.S."/>
            <person name="Banfield J.F."/>
        </authorList>
    </citation>
    <scope>NUCLEOTIDE SEQUENCE [LARGE SCALE GENOMIC DNA]</scope>
</reference>
<dbReference type="GO" id="GO:0048038">
    <property type="term" value="F:quinone binding"/>
    <property type="evidence" value="ECO:0007669"/>
    <property type="project" value="UniProtKB-KW"/>
</dbReference>
<dbReference type="GO" id="GO:0016491">
    <property type="term" value="F:oxidoreductase activity"/>
    <property type="evidence" value="ECO:0007669"/>
    <property type="project" value="UniProtKB-KW"/>
</dbReference>
<evidence type="ECO:0000313" key="12">
    <source>
        <dbReference type="EMBL" id="OGK40048.1"/>
    </source>
</evidence>